<protein>
    <submittedName>
        <fullName evidence="4">EGF-like domain-containing protein</fullName>
    </submittedName>
</protein>
<keyword evidence="3" id="KW-1185">Reference proteome</keyword>
<evidence type="ECO:0000313" key="3">
    <source>
        <dbReference type="Proteomes" id="UP000272942"/>
    </source>
</evidence>
<dbReference type="Proteomes" id="UP000272942">
    <property type="component" value="Unassembled WGS sequence"/>
</dbReference>
<dbReference type="AlphaFoldDB" id="A0A183BFB4"/>
<evidence type="ECO:0000313" key="2">
    <source>
        <dbReference type="EMBL" id="VDP95251.1"/>
    </source>
</evidence>
<dbReference type="OrthoDB" id="6375837at2759"/>
<dbReference type="WBParaSite" id="ECPE_0001794401-mRNA-1">
    <property type="protein sequence ID" value="ECPE_0001794401-mRNA-1"/>
    <property type="gene ID" value="ECPE_0001794401"/>
</dbReference>
<name>A0A183BFB4_9TREM</name>
<dbReference type="InterPro" id="IPR000742">
    <property type="entry name" value="EGF"/>
</dbReference>
<proteinExistence type="predicted"/>
<evidence type="ECO:0000313" key="4">
    <source>
        <dbReference type="WBParaSite" id="ECPE_0001794401-mRNA-1"/>
    </source>
</evidence>
<reference evidence="4" key="1">
    <citation type="submission" date="2016-06" db="UniProtKB">
        <authorList>
            <consortium name="WormBaseParasite"/>
        </authorList>
    </citation>
    <scope>IDENTIFICATION</scope>
</reference>
<accession>A0A183BFB4</accession>
<feature type="domain" description="EGF-like" evidence="1">
    <location>
        <begin position="52"/>
        <end position="84"/>
    </location>
</feature>
<organism evidence="4">
    <name type="scientific">Echinostoma caproni</name>
    <dbReference type="NCBI Taxonomy" id="27848"/>
    <lineage>
        <taxon>Eukaryota</taxon>
        <taxon>Metazoa</taxon>
        <taxon>Spiralia</taxon>
        <taxon>Lophotrochozoa</taxon>
        <taxon>Platyhelminthes</taxon>
        <taxon>Trematoda</taxon>
        <taxon>Digenea</taxon>
        <taxon>Plagiorchiida</taxon>
        <taxon>Echinostomata</taxon>
        <taxon>Echinostomatoidea</taxon>
        <taxon>Echinostomatidae</taxon>
        <taxon>Echinostoma</taxon>
    </lineage>
</organism>
<evidence type="ECO:0000259" key="1">
    <source>
        <dbReference type="SMART" id="SM00181"/>
    </source>
</evidence>
<reference evidence="2 3" key="2">
    <citation type="submission" date="2018-11" db="EMBL/GenBank/DDBJ databases">
        <authorList>
            <consortium name="Pathogen Informatics"/>
        </authorList>
    </citation>
    <scope>NUCLEOTIDE SEQUENCE [LARGE SCALE GENOMIC DNA]</scope>
    <source>
        <strain evidence="2 3">Egypt</strain>
    </source>
</reference>
<dbReference type="EMBL" id="UZAN01072597">
    <property type="protein sequence ID" value="VDP95251.1"/>
    <property type="molecule type" value="Genomic_DNA"/>
</dbReference>
<sequence>MYICSNATPPHVRALAHRGSCHAFGLLHLTVLRKPVRSLIGLDTIRIRFTDACTGIKCHENGFCQDGRCYCRDGFEGDGYWECRPRVADPCANVTCSENAFCRAGHCECDSGYQMDSYGRCVATSY</sequence>
<dbReference type="SMART" id="SM00181">
    <property type="entry name" value="EGF"/>
    <property type="match status" value="2"/>
</dbReference>
<feature type="domain" description="EGF-like" evidence="1">
    <location>
        <begin position="90"/>
        <end position="122"/>
    </location>
</feature>
<gene>
    <name evidence="2" type="ORF">ECPE_LOCUS17899</name>
</gene>